<gene>
    <name evidence="3" type="ORF">MUB46_03965</name>
</gene>
<evidence type="ECO:0000313" key="4">
    <source>
        <dbReference type="Proteomes" id="UP001320898"/>
    </source>
</evidence>
<reference evidence="3 4" key="1">
    <citation type="submission" date="2022-04" db="EMBL/GenBank/DDBJ databases">
        <authorList>
            <person name="Ye Y.-Q."/>
            <person name="Du Z.-J."/>
        </authorList>
    </citation>
    <scope>NUCLEOTIDE SEQUENCE [LARGE SCALE GENOMIC DNA]</scope>
    <source>
        <strain evidence="3 4">A6E488</strain>
    </source>
</reference>
<dbReference type="Pfam" id="PF13192">
    <property type="entry name" value="Thioredoxin_3"/>
    <property type="match status" value="1"/>
</dbReference>
<comment type="caution">
    <text evidence="3">The sequence shown here is derived from an EMBL/GenBank/DDBJ whole genome shotgun (WGS) entry which is preliminary data.</text>
</comment>
<feature type="transmembrane region" description="Helical" evidence="1">
    <location>
        <begin position="102"/>
        <end position="121"/>
    </location>
</feature>
<feature type="domain" description="Thioredoxin-like fold" evidence="2">
    <location>
        <begin position="1"/>
        <end position="76"/>
    </location>
</feature>
<evidence type="ECO:0000259" key="2">
    <source>
        <dbReference type="Pfam" id="PF13192"/>
    </source>
</evidence>
<dbReference type="AlphaFoldDB" id="A0AAW5QX76"/>
<proteinExistence type="predicted"/>
<dbReference type="Proteomes" id="UP001320898">
    <property type="component" value="Unassembled WGS sequence"/>
</dbReference>
<protein>
    <submittedName>
        <fullName evidence="3">Thioredoxin family protein</fullName>
    </submittedName>
</protein>
<keyword evidence="1" id="KW-1133">Transmembrane helix</keyword>
<evidence type="ECO:0000256" key="1">
    <source>
        <dbReference type="SAM" id="Phobius"/>
    </source>
</evidence>
<keyword evidence="4" id="KW-1185">Reference proteome</keyword>
<feature type="transmembrane region" description="Helical" evidence="1">
    <location>
        <begin position="133"/>
        <end position="151"/>
    </location>
</feature>
<feature type="transmembrane region" description="Helical" evidence="1">
    <location>
        <begin position="163"/>
        <end position="187"/>
    </location>
</feature>
<dbReference type="RefSeq" id="WP_261614583.1">
    <property type="nucleotide sequence ID" value="NZ_JALIDZ010000002.1"/>
</dbReference>
<dbReference type="Gene3D" id="3.40.30.10">
    <property type="entry name" value="Glutaredoxin"/>
    <property type="match status" value="1"/>
</dbReference>
<dbReference type="InterPro" id="IPR036249">
    <property type="entry name" value="Thioredoxin-like_sf"/>
</dbReference>
<name>A0AAW5QX76_9HYPH</name>
<keyword evidence="1" id="KW-0812">Transmembrane</keyword>
<sequence length="233" mass="24916">MKVQLLVSEWCEPCDRAEAIWREVAEMREIELEVLDMAQPEGRAVAKRLGIRSIPALVIDDALKGLGVPTRSAALEYVAAAPPRVRTAVLHVGLVMGTSSRAAVLAAVAYLLVGGGFFAWYGGLPQSEPPRLAAIHLFTLGFVTFMIYGLGEHLLPRFTGNPIRFGAAAWAQQGLAHAGLLAFVLGTLTETRVLLSTGATLAWLALLVFTTRILPVLWPAPTARPATGAVQAE</sequence>
<accession>A0AAW5QX76</accession>
<keyword evidence="1" id="KW-0472">Membrane</keyword>
<organism evidence="3 4">
    <name type="scientific">Microbaculum marinisediminis</name>
    <dbReference type="NCBI Taxonomy" id="2931392"/>
    <lineage>
        <taxon>Bacteria</taxon>
        <taxon>Pseudomonadati</taxon>
        <taxon>Pseudomonadota</taxon>
        <taxon>Alphaproteobacteria</taxon>
        <taxon>Hyphomicrobiales</taxon>
        <taxon>Tepidamorphaceae</taxon>
        <taxon>Microbaculum</taxon>
    </lineage>
</organism>
<dbReference type="InterPro" id="IPR012336">
    <property type="entry name" value="Thioredoxin-like_fold"/>
</dbReference>
<dbReference type="EMBL" id="JALIDZ010000002">
    <property type="protein sequence ID" value="MCT8971008.1"/>
    <property type="molecule type" value="Genomic_DNA"/>
</dbReference>
<evidence type="ECO:0000313" key="3">
    <source>
        <dbReference type="EMBL" id="MCT8971008.1"/>
    </source>
</evidence>
<feature type="transmembrane region" description="Helical" evidence="1">
    <location>
        <begin position="193"/>
        <end position="214"/>
    </location>
</feature>
<dbReference type="SUPFAM" id="SSF52833">
    <property type="entry name" value="Thioredoxin-like"/>
    <property type="match status" value="1"/>
</dbReference>